<dbReference type="GO" id="GO:0031956">
    <property type="term" value="F:medium-chain fatty acid-CoA ligase activity"/>
    <property type="evidence" value="ECO:0007669"/>
    <property type="project" value="TreeGrafter"/>
</dbReference>
<dbReference type="Pfam" id="PF13193">
    <property type="entry name" value="AMP-binding_C"/>
    <property type="match status" value="1"/>
</dbReference>
<dbReference type="SUPFAM" id="SSF47336">
    <property type="entry name" value="ACP-like"/>
    <property type="match status" value="1"/>
</dbReference>
<evidence type="ECO:0000256" key="3">
    <source>
        <dbReference type="SAM" id="MobiDB-lite"/>
    </source>
</evidence>
<dbReference type="InterPro" id="IPR009081">
    <property type="entry name" value="PP-bd_ACP"/>
</dbReference>
<feature type="domain" description="Carrier" evidence="4">
    <location>
        <begin position="543"/>
        <end position="618"/>
    </location>
</feature>
<sequence length="879" mass="95478">MLRQSKTFENRGAGIAGNLRDDKDQPDAPLTLGAAIRRNAYLFSREPAIVCSTSAPLTYGDLGRQIDTVRRHLRDAGFDREARIGVMMPNGPEAVLGIVALSCCAVAVPLDPRLTEAEIDQRLGRLHLSALVLPHDRFEVIRPIAEQHGVALIEAAPAGWHRLGLALDIPAIGAPALDEEPDPYAPAFILQTSGTTAQPKLIPFSHANMLAAAMRMQAWFGLTPRDRCLSVSPPFYSHGLKVTVFTPLVTGGSIALPANAGHLDLPEWFDALRPTWLSAGPTLHRALLDATQGIADVQSLHTLRLLISGGAKLPDDVREDLQAVLGVPVFEHYGSSEAAQIAANCPPPGASRPGTCGRPCPGTLAIMGEDEEPVAPGLKGEIWVRGPTVIQGYLDAPDLNRAAFVRGWFRTGDIGSLDDDGFLSLHGRLSEQINRGGEKIAPGEIDIALLRHPDIAEAAAFAVPHPRLGEDVAAAVVLHPGARTTPAELRRFLQQDLASFKIPHRILVLDALPKGTTGKVQRRRLTEMIGPQGRANAAPPGRPASSHLEADLLRLWRRLLKSEALTVDDDFFESGGDSLLATEMLIEAERLVGHPLPETIMFEAETIRRFMPRIAAQAAAPPAPVFQFHTDGDRPPLFFFHGDFASGGFYVRRMVHLLGPDHPIITIDPHGLHGEPIPSSIEAMAADRLPHILERQASGPFLLGGQCNGALVAFEAARLLMAAGHRVEMVAMVDPPTVSARPMMRTILRLAQHHVSPQRLARIYDQLGRLERVLKMSPGEFLAKAHDVVVNTDDRLPPSFRRQAFTVAMARYLPAPLDVPVVFYSASHDGRAWRRLSGNLEVIEVPGGHDYCLTTGAELLVQHLRHRIDALSEVPARLR</sequence>
<comment type="caution">
    <text evidence="5">The sequence shown here is derived from an EMBL/GenBank/DDBJ whole genome shotgun (WGS) entry which is preliminary data.</text>
</comment>
<dbReference type="Pfam" id="PF00501">
    <property type="entry name" value="AMP-binding"/>
    <property type="match status" value="1"/>
</dbReference>
<dbReference type="AlphaFoldDB" id="A0A370HJT0"/>
<evidence type="ECO:0000256" key="1">
    <source>
        <dbReference type="ARBA" id="ARBA00006432"/>
    </source>
</evidence>
<keyword evidence="6" id="KW-1185">Reference proteome</keyword>
<accession>A0A370HJT0</accession>
<feature type="region of interest" description="Disordered" evidence="3">
    <location>
        <begin position="1"/>
        <end position="26"/>
    </location>
</feature>
<comment type="similarity">
    <text evidence="1">Belongs to the ATP-dependent AMP-binding enzyme family.</text>
</comment>
<dbReference type="GO" id="GO:0006631">
    <property type="term" value="P:fatty acid metabolic process"/>
    <property type="evidence" value="ECO:0007669"/>
    <property type="project" value="TreeGrafter"/>
</dbReference>
<organism evidence="5 6">
    <name type="scientific">Microvirga subterranea</name>
    <dbReference type="NCBI Taxonomy" id="186651"/>
    <lineage>
        <taxon>Bacteria</taxon>
        <taxon>Pseudomonadati</taxon>
        <taxon>Pseudomonadota</taxon>
        <taxon>Alphaproteobacteria</taxon>
        <taxon>Hyphomicrobiales</taxon>
        <taxon>Methylobacteriaceae</taxon>
        <taxon>Microvirga</taxon>
    </lineage>
</organism>
<dbReference type="PANTHER" id="PTHR43201:SF5">
    <property type="entry name" value="MEDIUM-CHAIN ACYL-COA LIGASE ACSF2, MITOCHONDRIAL"/>
    <property type="match status" value="1"/>
</dbReference>
<dbReference type="EMBL" id="QQBB01000006">
    <property type="protein sequence ID" value="RDI57946.1"/>
    <property type="molecule type" value="Genomic_DNA"/>
</dbReference>
<dbReference type="InterPro" id="IPR045851">
    <property type="entry name" value="AMP-bd_C_sf"/>
</dbReference>
<name>A0A370HJT0_9HYPH</name>
<dbReference type="SUPFAM" id="SSF53474">
    <property type="entry name" value="alpha/beta-Hydrolases"/>
    <property type="match status" value="1"/>
</dbReference>
<dbReference type="Gene3D" id="3.30.300.30">
    <property type="match status" value="1"/>
</dbReference>
<dbReference type="InterPro" id="IPR020802">
    <property type="entry name" value="TesA-like"/>
</dbReference>
<dbReference type="SMART" id="SM00824">
    <property type="entry name" value="PKS_TE"/>
    <property type="match status" value="1"/>
</dbReference>
<dbReference type="Gene3D" id="1.10.1200.10">
    <property type="entry name" value="ACP-like"/>
    <property type="match status" value="1"/>
</dbReference>
<proteinExistence type="inferred from homology"/>
<dbReference type="Gene3D" id="3.40.50.1820">
    <property type="entry name" value="alpha/beta hydrolase"/>
    <property type="match status" value="1"/>
</dbReference>
<gene>
    <name evidence="5" type="ORF">DES45_106260</name>
</gene>
<protein>
    <submittedName>
        <fullName evidence="5">Acyl-CoA synthetase (AMP-forming)/AMP-acid ligase II</fullName>
    </submittedName>
</protein>
<evidence type="ECO:0000313" key="6">
    <source>
        <dbReference type="Proteomes" id="UP000254925"/>
    </source>
</evidence>
<dbReference type="SUPFAM" id="SSF56801">
    <property type="entry name" value="Acetyl-CoA synthetase-like"/>
    <property type="match status" value="1"/>
</dbReference>
<dbReference type="Pfam" id="PF00550">
    <property type="entry name" value="PP-binding"/>
    <property type="match status" value="1"/>
</dbReference>
<dbReference type="Pfam" id="PF00975">
    <property type="entry name" value="Thioesterase"/>
    <property type="match status" value="1"/>
</dbReference>
<evidence type="ECO:0000313" key="5">
    <source>
        <dbReference type="EMBL" id="RDI57946.1"/>
    </source>
</evidence>
<dbReference type="InterPro" id="IPR029058">
    <property type="entry name" value="AB_hydrolase_fold"/>
</dbReference>
<dbReference type="PANTHER" id="PTHR43201">
    <property type="entry name" value="ACYL-COA SYNTHETASE"/>
    <property type="match status" value="1"/>
</dbReference>
<keyword evidence="2 5" id="KW-0436">Ligase</keyword>
<dbReference type="RefSeq" id="WP_245571754.1">
    <property type="nucleotide sequence ID" value="NZ_QQBB01000006.1"/>
</dbReference>
<dbReference type="InterPro" id="IPR000873">
    <property type="entry name" value="AMP-dep_synth/lig_dom"/>
</dbReference>
<dbReference type="InterPro" id="IPR042099">
    <property type="entry name" value="ANL_N_sf"/>
</dbReference>
<evidence type="ECO:0000256" key="2">
    <source>
        <dbReference type="ARBA" id="ARBA00022598"/>
    </source>
</evidence>
<reference evidence="5 6" key="1">
    <citation type="submission" date="2018-07" db="EMBL/GenBank/DDBJ databases">
        <title>Genomic Encyclopedia of Type Strains, Phase IV (KMG-IV): sequencing the most valuable type-strain genomes for metagenomic binning, comparative biology and taxonomic classification.</title>
        <authorList>
            <person name="Goeker M."/>
        </authorList>
    </citation>
    <scope>NUCLEOTIDE SEQUENCE [LARGE SCALE GENOMIC DNA]</scope>
    <source>
        <strain evidence="5 6">DSM 14364</strain>
    </source>
</reference>
<dbReference type="InterPro" id="IPR036736">
    <property type="entry name" value="ACP-like_sf"/>
</dbReference>
<dbReference type="Proteomes" id="UP000254925">
    <property type="component" value="Unassembled WGS sequence"/>
</dbReference>
<evidence type="ECO:0000259" key="4">
    <source>
        <dbReference type="PROSITE" id="PS50075"/>
    </source>
</evidence>
<dbReference type="PROSITE" id="PS50075">
    <property type="entry name" value="CARRIER"/>
    <property type="match status" value="1"/>
</dbReference>
<dbReference type="Gene3D" id="3.40.50.12780">
    <property type="entry name" value="N-terminal domain of ligase-like"/>
    <property type="match status" value="1"/>
</dbReference>
<dbReference type="InterPro" id="IPR001031">
    <property type="entry name" value="Thioesterase"/>
</dbReference>
<dbReference type="InterPro" id="IPR025110">
    <property type="entry name" value="AMP-bd_C"/>
</dbReference>